<dbReference type="Gramene" id="OE9A077937T1">
    <property type="protein sequence ID" value="OE9A077937C1"/>
    <property type="gene ID" value="OE9A077937"/>
</dbReference>
<organism evidence="8 9">
    <name type="scientific">Olea europaea subsp. europaea</name>
    <dbReference type="NCBI Taxonomy" id="158383"/>
    <lineage>
        <taxon>Eukaryota</taxon>
        <taxon>Viridiplantae</taxon>
        <taxon>Streptophyta</taxon>
        <taxon>Embryophyta</taxon>
        <taxon>Tracheophyta</taxon>
        <taxon>Spermatophyta</taxon>
        <taxon>Magnoliopsida</taxon>
        <taxon>eudicotyledons</taxon>
        <taxon>Gunneridae</taxon>
        <taxon>Pentapetalae</taxon>
        <taxon>asterids</taxon>
        <taxon>lamiids</taxon>
        <taxon>Lamiales</taxon>
        <taxon>Oleaceae</taxon>
        <taxon>Oleeae</taxon>
        <taxon>Olea</taxon>
    </lineage>
</organism>
<dbReference type="EMBL" id="CACTIH010003945">
    <property type="protein sequence ID" value="CAA2987762.1"/>
    <property type="molecule type" value="Genomic_DNA"/>
</dbReference>
<dbReference type="PROSITE" id="PS50920">
    <property type="entry name" value="SOLCAR"/>
    <property type="match status" value="1"/>
</dbReference>
<keyword evidence="3 6" id="KW-0812">Transmembrane</keyword>
<reference evidence="8 9" key="1">
    <citation type="submission" date="2019-12" db="EMBL/GenBank/DDBJ databases">
        <authorList>
            <person name="Alioto T."/>
            <person name="Alioto T."/>
            <person name="Gomez Garrido J."/>
        </authorList>
    </citation>
    <scope>NUCLEOTIDE SEQUENCE [LARGE SCALE GENOMIC DNA]</scope>
</reference>
<evidence type="ECO:0000313" key="8">
    <source>
        <dbReference type="EMBL" id="CAA2987762.1"/>
    </source>
</evidence>
<accession>A0A8S0S863</accession>
<keyword evidence="4" id="KW-0677">Repeat</keyword>
<gene>
    <name evidence="8" type="ORF">OLEA9_A077937</name>
</gene>
<dbReference type="PANTHER" id="PTHR24089">
    <property type="entry name" value="SOLUTE CARRIER FAMILY 25"/>
    <property type="match status" value="1"/>
</dbReference>
<evidence type="ECO:0000313" key="9">
    <source>
        <dbReference type="Proteomes" id="UP000594638"/>
    </source>
</evidence>
<name>A0A8S0S863_OLEEU</name>
<comment type="caution">
    <text evidence="8">The sequence shown here is derived from an EMBL/GenBank/DDBJ whole genome shotgun (WGS) entry which is preliminary data.</text>
</comment>
<sequence length="250" mass="27311">MDNILATLVWAEIRDLDPTNLTGPDQCGRNGSLKIQIPAAVAVGVILHIFRLQKREEKEFWPTLAQLVKNPLALVPKDTALFAAGAIAGAAVKTVITSLDRIKLLMKIHGLRAGKEGTKKAIGFIEVIQIIPYSAAQFAYETYKGMVKLSSKRSIASYEIRIYMTNCCFIFQKLFQLKDGDLSVIGRFAAGACAGMTSTFVTYPLDVLRLRLAVEPGYKTMSKVALNMLREEGVASFYNGLGPSLIGIPP</sequence>
<evidence type="ECO:0000256" key="3">
    <source>
        <dbReference type="ARBA" id="ARBA00022692"/>
    </source>
</evidence>
<evidence type="ECO:0000256" key="7">
    <source>
        <dbReference type="RuleBase" id="RU000488"/>
    </source>
</evidence>
<dbReference type="GO" id="GO:0016020">
    <property type="term" value="C:membrane"/>
    <property type="evidence" value="ECO:0007669"/>
    <property type="project" value="UniProtKB-SubCell"/>
</dbReference>
<feature type="repeat" description="Solcar" evidence="6">
    <location>
        <begin position="182"/>
        <end position="250"/>
    </location>
</feature>
<evidence type="ECO:0000256" key="6">
    <source>
        <dbReference type="PROSITE-ProRule" id="PRU00282"/>
    </source>
</evidence>
<dbReference type="SUPFAM" id="SSF103506">
    <property type="entry name" value="Mitochondrial carrier"/>
    <property type="match status" value="1"/>
</dbReference>
<dbReference type="PRINTS" id="PR00926">
    <property type="entry name" value="MITOCARRIER"/>
</dbReference>
<comment type="subcellular location">
    <subcellularLocation>
        <location evidence="1">Membrane</location>
        <topology evidence="1">Multi-pass membrane protein</topology>
    </subcellularLocation>
</comment>
<dbReference type="AlphaFoldDB" id="A0A8S0S863"/>
<evidence type="ECO:0000256" key="1">
    <source>
        <dbReference type="ARBA" id="ARBA00004141"/>
    </source>
</evidence>
<dbReference type="Gene3D" id="1.50.40.10">
    <property type="entry name" value="Mitochondrial carrier domain"/>
    <property type="match status" value="1"/>
</dbReference>
<dbReference type="InterPro" id="IPR023395">
    <property type="entry name" value="MCP_dom_sf"/>
</dbReference>
<proteinExistence type="inferred from homology"/>
<protein>
    <submittedName>
        <fullName evidence="8">Probable envelope ADP,ATP carrier, chloroplastic</fullName>
    </submittedName>
</protein>
<dbReference type="GO" id="GO:0055085">
    <property type="term" value="P:transmembrane transport"/>
    <property type="evidence" value="ECO:0007669"/>
    <property type="project" value="InterPro"/>
</dbReference>
<evidence type="ECO:0000256" key="5">
    <source>
        <dbReference type="ARBA" id="ARBA00023136"/>
    </source>
</evidence>
<dbReference type="InterPro" id="IPR018108">
    <property type="entry name" value="MCP_transmembrane"/>
</dbReference>
<evidence type="ECO:0000256" key="2">
    <source>
        <dbReference type="ARBA" id="ARBA00022448"/>
    </source>
</evidence>
<evidence type="ECO:0000256" key="4">
    <source>
        <dbReference type="ARBA" id="ARBA00022737"/>
    </source>
</evidence>
<dbReference type="Pfam" id="PF00153">
    <property type="entry name" value="Mito_carr"/>
    <property type="match status" value="1"/>
</dbReference>
<keyword evidence="2 7" id="KW-0813">Transport</keyword>
<dbReference type="InterPro" id="IPR002067">
    <property type="entry name" value="MCP"/>
</dbReference>
<keyword evidence="5 6" id="KW-0472">Membrane</keyword>
<dbReference type="Proteomes" id="UP000594638">
    <property type="component" value="Unassembled WGS sequence"/>
</dbReference>
<keyword evidence="9" id="KW-1185">Reference proteome</keyword>
<dbReference type="OrthoDB" id="270584at2759"/>
<comment type="similarity">
    <text evidence="7">Belongs to the mitochondrial carrier (TC 2.A.29) family.</text>
</comment>